<dbReference type="InterPro" id="IPR011006">
    <property type="entry name" value="CheY-like_superfamily"/>
</dbReference>
<dbReference type="InterPro" id="IPR002545">
    <property type="entry name" value="CheW-lke_dom"/>
</dbReference>
<feature type="modified residue" description="Phosphohistidine" evidence="7">
    <location>
        <position position="48"/>
    </location>
</feature>
<dbReference type="PROSITE" id="PS50851">
    <property type="entry name" value="CHEW"/>
    <property type="match status" value="1"/>
</dbReference>
<evidence type="ECO:0000313" key="13">
    <source>
        <dbReference type="EMBL" id="MEP0819076.1"/>
    </source>
</evidence>
<keyword evidence="14" id="KW-1185">Reference proteome</keyword>
<dbReference type="InterPro" id="IPR037006">
    <property type="entry name" value="CheA-like_homodim_sf"/>
</dbReference>
<dbReference type="InterPro" id="IPR003594">
    <property type="entry name" value="HATPase_dom"/>
</dbReference>
<dbReference type="InterPro" id="IPR005467">
    <property type="entry name" value="His_kinase_dom"/>
</dbReference>
<reference evidence="13 14" key="1">
    <citation type="submission" date="2022-04" db="EMBL/GenBank/DDBJ databases">
        <title>Positive selection, recombination, and allopatry shape intraspecific diversity of widespread and dominant cyanobacteria.</title>
        <authorList>
            <person name="Wei J."/>
            <person name="Shu W."/>
            <person name="Hu C."/>
        </authorList>
    </citation>
    <scope>NUCLEOTIDE SEQUENCE [LARGE SCALE GENOMIC DNA]</scope>
    <source>
        <strain evidence="13 14">GB2-A4</strain>
    </source>
</reference>
<accession>A0ABV0JBB4</accession>
<dbReference type="GO" id="GO:0016301">
    <property type="term" value="F:kinase activity"/>
    <property type="evidence" value="ECO:0007669"/>
    <property type="project" value="UniProtKB-KW"/>
</dbReference>
<dbReference type="InterPro" id="IPR008207">
    <property type="entry name" value="Sig_transdc_His_kin_Hpt_dom"/>
</dbReference>
<keyword evidence="5 13" id="KW-0418">Kinase</keyword>
<dbReference type="PROSITE" id="PS50110">
    <property type="entry name" value="RESPONSE_REGULATORY"/>
    <property type="match status" value="1"/>
</dbReference>
<dbReference type="Pfam" id="PF01584">
    <property type="entry name" value="CheW"/>
    <property type="match status" value="1"/>
</dbReference>
<evidence type="ECO:0000256" key="1">
    <source>
        <dbReference type="ARBA" id="ARBA00000085"/>
    </source>
</evidence>
<dbReference type="SMART" id="SM01231">
    <property type="entry name" value="H-kinase_dim"/>
    <property type="match status" value="1"/>
</dbReference>
<dbReference type="SMART" id="SM00448">
    <property type="entry name" value="REC"/>
    <property type="match status" value="1"/>
</dbReference>
<dbReference type="InterPro" id="IPR004105">
    <property type="entry name" value="CheA-like_dim"/>
</dbReference>
<feature type="domain" description="CheW-like" evidence="11">
    <location>
        <begin position="584"/>
        <end position="726"/>
    </location>
</feature>
<comment type="caution">
    <text evidence="13">The sequence shown here is derived from an EMBL/GenBank/DDBJ whole genome shotgun (WGS) entry which is preliminary data.</text>
</comment>
<dbReference type="PRINTS" id="PR00344">
    <property type="entry name" value="BCTRLSENSOR"/>
</dbReference>
<name>A0ABV0JBB4_9CYAN</name>
<evidence type="ECO:0000256" key="2">
    <source>
        <dbReference type="ARBA" id="ARBA00012438"/>
    </source>
</evidence>
<dbReference type="Proteomes" id="UP001464891">
    <property type="component" value="Unassembled WGS sequence"/>
</dbReference>
<evidence type="ECO:0000259" key="10">
    <source>
        <dbReference type="PROSITE" id="PS50110"/>
    </source>
</evidence>
<dbReference type="SUPFAM" id="SSF47226">
    <property type="entry name" value="Histidine-containing phosphotransfer domain, HPT domain"/>
    <property type="match status" value="1"/>
</dbReference>
<dbReference type="Pfam" id="PF00072">
    <property type="entry name" value="Response_reg"/>
    <property type="match status" value="1"/>
</dbReference>
<dbReference type="SMART" id="SM00073">
    <property type="entry name" value="HPT"/>
    <property type="match status" value="1"/>
</dbReference>
<dbReference type="Gene3D" id="2.30.30.40">
    <property type="entry name" value="SH3 Domains"/>
    <property type="match status" value="1"/>
</dbReference>
<evidence type="ECO:0000313" key="14">
    <source>
        <dbReference type="Proteomes" id="UP001464891"/>
    </source>
</evidence>
<evidence type="ECO:0000256" key="6">
    <source>
        <dbReference type="ARBA" id="ARBA00023012"/>
    </source>
</evidence>
<dbReference type="InterPro" id="IPR004358">
    <property type="entry name" value="Sig_transdc_His_kin-like_C"/>
</dbReference>
<dbReference type="InterPro" id="IPR051315">
    <property type="entry name" value="Bact_Chemotaxis_CheA"/>
</dbReference>
<dbReference type="Pfam" id="PF01627">
    <property type="entry name" value="Hpt"/>
    <property type="match status" value="1"/>
</dbReference>
<dbReference type="Pfam" id="PF02895">
    <property type="entry name" value="H-kinase_dim"/>
    <property type="match status" value="1"/>
</dbReference>
<keyword evidence="6" id="KW-0902">Two-component regulatory system</keyword>
<evidence type="ECO:0000259" key="12">
    <source>
        <dbReference type="PROSITE" id="PS50894"/>
    </source>
</evidence>
<dbReference type="SMART" id="SM00260">
    <property type="entry name" value="CheW"/>
    <property type="match status" value="1"/>
</dbReference>
<dbReference type="PANTHER" id="PTHR43395:SF1">
    <property type="entry name" value="CHEMOTAXIS PROTEIN CHEA"/>
    <property type="match status" value="1"/>
</dbReference>
<dbReference type="InterPro" id="IPR036641">
    <property type="entry name" value="HPT_dom_sf"/>
</dbReference>
<dbReference type="EMBL" id="JAMPKM010000012">
    <property type="protein sequence ID" value="MEP0819076.1"/>
    <property type="molecule type" value="Genomic_DNA"/>
</dbReference>
<evidence type="ECO:0000256" key="8">
    <source>
        <dbReference type="PROSITE-ProRule" id="PRU00169"/>
    </source>
</evidence>
<dbReference type="CDD" id="cd00088">
    <property type="entry name" value="HPT"/>
    <property type="match status" value="1"/>
</dbReference>
<evidence type="ECO:0000259" key="11">
    <source>
        <dbReference type="PROSITE" id="PS50851"/>
    </source>
</evidence>
<dbReference type="PROSITE" id="PS50894">
    <property type="entry name" value="HPT"/>
    <property type="match status" value="1"/>
</dbReference>
<dbReference type="InterPro" id="IPR036890">
    <property type="entry name" value="HATPase_C_sf"/>
</dbReference>
<dbReference type="PROSITE" id="PS50109">
    <property type="entry name" value="HIS_KIN"/>
    <property type="match status" value="1"/>
</dbReference>
<dbReference type="EC" id="2.7.13.3" evidence="2"/>
<sequence>MMIDDDELRSIFKTASEEHLQHLEAGLLYLEEHPSDRTRLEDLLREAHSLKGDANMLGVRDVGTLAHQIEDVLGTVKRGNIRLAAVSDRLYYGLDAIRKLVHESVTGEPADINAFHVLAHLMGAPESDSSSSAVSADQSASTTFSLPTATDLQGISTDTSLVASDSASDTAEVLNGHLIQPVDAETPVDADTADSATTIPLIAAEGLPHEGSHVVIGEFVTAELGENSGDNGYHLLSTQEPPTLNSTATPAALPQTPGTNLPAAPAIADANNSGGYKIETIRVETQKLDALMIQTGELTVTKIRVAHRLSEIEAIASLWEEWSRDTFVNRFVFSSSDRPATQRDLKQLQTFYQRTEERLDRLGLLINRLKSDAYEDNARLDIVASELEEGVRTLRLLPLSTIFQLLPRIVRDLAKQQGKEVNLIIEGGETRADKRILEEMKDPLMHMVRNAIDHGLESPTEREKLGKSRQATIRLKGYQTATNIVIEISDDGRGLDVESIRQTALKREVIREADLAIMTPSQIQALIFSPGFSTRNFVTEISGRGVGLDVVRTNVERLKGTIQVESQLGQGCTFRIQMGTTLATAHVLIVEVQGRPYAIPVEAVHTTLLVQPHEIFAIEGRETVILADQPVSIVKLADLLELKSSPPSRPTQPGFSSKLLPCIILKVGSDRVGLLVEALLDEQDVVLKPQSKLLKRVRNVAGATILGTGEVCMVLHPQDLLKSVRQRATTLVPKAFAEVQAPKQVVLLVEDSITIRTQEKRILESAGYEVVTAVDGLDGFNKLRNREFDAVISDVQMPNLDGLGLTAKIRQHKEYSELPIILVTSLATDEDKRRGAEAGANAYITKGTFDQKVLLDTLRRLV</sequence>
<protein>
    <recommendedName>
        <fullName evidence="2">histidine kinase</fullName>
        <ecNumber evidence="2">2.7.13.3</ecNumber>
    </recommendedName>
</protein>
<evidence type="ECO:0000256" key="5">
    <source>
        <dbReference type="ARBA" id="ARBA00022777"/>
    </source>
</evidence>
<evidence type="ECO:0000259" key="9">
    <source>
        <dbReference type="PROSITE" id="PS50109"/>
    </source>
</evidence>
<keyword evidence="3 8" id="KW-0597">Phosphoprotein</keyword>
<comment type="catalytic activity">
    <reaction evidence="1">
        <text>ATP + protein L-histidine = ADP + protein N-phospho-L-histidine.</text>
        <dbReference type="EC" id="2.7.13.3"/>
    </reaction>
</comment>
<feature type="domain" description="HPt" evidence="12">
    <location>
        <begin position="1"/>
        <end position="104"/>
    </location>
</feature>
<feature type="domain" description="Histidine kinase" evidence="9">
    <location>
        <begin position="357"/>
        <end position="582"/>
    </location>
</feature>
<dbReference type="InterPro" id="IPR001789">
    <property type="entry name" value="Sig_transdc_resp-reg_receiver"/>
</dbReference>
<dbReference type="Gene3D" id="3.30.565.10">
    <property type="entry name" value="Histidine kinase-like ATPase, C-terminal domain"/>
    <property type="match status" value="1"/>
</dbReference>
<dbReference type="SUPFAM" id="SSF55874">
    <property type="entry name" value="ATPase domain of HSP90 chaperone/DNA topoisomerase II/histidine kinase"/>
    <property type="match status" value="1"/>
</dbReference>
<dbReference type="Gene3D" id="3.40.50.2300">
    <property type="match status" value="1"/>
</dbReference>
<dbReference type="Pfam" id="PF02518">
    <property type="entry name" value="HATPase_c"/>
    <property type="match status" value="1"/>
</dbReference>
<organism evidence="13 14">
    <name type="scientific">Trichocoleus desertorum GB2-A4</name>
    <dbReference type="NCBI Taxonomy" id="2933944"/>
    <lineage>
        <taxon>Bacteria</taxon>
        <taxon>Bacillati</taxon>
        <taxon>Cyanobacteriota</taxon>
        <taxon>Cyanophyceae</taxon>
        <taxon>Leptolyngbyales</taxon>
        <taxon>Trichocoleusaceae</taxon>
        <taxon>Trichocoleus</taxon>
    </lineage>
</organism>
<feature type="domain" description="Response regulatory" evidence="10">
    <location>
        <begin position="745"/>
        <end position="861"/>
    </location>
</feature>
<feature type="modified residue" description="4-aspartylphosphate" evidence="8">
    <location>
        <position position="794"/>
    </location>
</feature>
<dbReference type="PANTHER" id="PTHR43395">
    <property type="entry name" value="SENSOR HISTIDINE KINASE CHEA"/>
    <property type="match status" value="1"/>
</dbReference>
<dbReference type="Gene3D" id="1.20.120.160">
    <property type="entry name" value="HPT domain"/>
    <property type="match status" value="1"/>
</dbReference>
<evidence type="ECO:0000256" key="3">
    <source>
        <dbReference type="ARBA" id="ARBA00022553"/>
    </source>
</evidence>
<dbReference type="RefSeq" id="WP_199298875.1">
    <property type="nucleotide sequence ID" value="NZ_JAMPKM010000012.1"/>
</dbReference>
<evidence type="ECO:0000256" key="7">
    <source>
        <dbReference type="PROSITE-ProRule" id="PRU00110"/>
    </source>
</evidence>
<dbReference type="SUPFAM" id="SSF50341">
    <property type="entry name" value="CheW-like"/>
    <property type="match status" value="1"/>
</dbReference>
<proteinExistence type="predicted"/>
<dbReference type="InterPro" id="IPR036061">
    <property type="entry name" value="CheW-like_dom_sf"/>
</dbReference>
<dbReference type="SUPFAM" id="SSF52172">
    <property type="entry name" value="CheY-like"/>
    <property type="match status" value="1"/>
</dbReference>
<keyword evidence="4" id="KW-0808">Transferase</keyword>
<gene>
    <name evidence="13" type="ORF">NC998_18410</name>
</gene>
<evidence type="ECO:0000256" key="4">
    <source>
        <dbReference type="ARBA" id="ARBA00022679"/>
    </source>
</evidence>
<dbReference type="Gene3D" id="1.10.287.560">
    <property type="entry name" value="Histidine kinase CheA-like, homodimeric domain"/>
    <property type="match status" value="1"/>
</dbReference>
<dbReference type="SMART" id="SM00387">
    <property type="entry name" value="HATPase_c"/>
    <property type="match status" value="1"/>
</dbReference>